<dbReference type="Gene3D" id="3.40.50.1820">
    <property type="entry name" value="alpha/beta hydrolase"/>
    <property type="match status" value="1"/>
</dbReference>
<dbReference type="InterPro" id="IPR022122">
    <property type="entry name" value="DUF3657"/>
</dbReference>
<dbReference type="Proteomes" id="UP000187209">
    <property type="component" value="Unassembled WGS sequence"/>
</dbReference>
<proteinExistence type="inferred from homology"/>
<dbReference type="InterPro" id="IPR044294">
    <property type="entry name" value="Lipase-like"/>
</dbReference>
<keyword evidence="4" id="KW-1185">Reference proteome</keyword>
<dbReference type="Pfam" id="PF12394">
    <property type="entry name" value="DUF3657"/>
    <property type="match status" value="1"/>
</dbReference>
<comment type="caution">
    <text evidence="3">The sequence shown here is derived from an EMBL/GenBank/DDBJ whole genome shotgun (WGS) entry which is preliminary data.</text>
</comment>
<name>A0A1R2D3Z4_9CILI</name>
<dbReference type="PANTHER" id="PTHR12482">
    <property type="entry name" value="LIPASE ROG1-RELATED-RELATED"/>
    <property type="match status" value="1"/>
</dbReference>
<dbReference type="EMBL" id="MPUH01000005">
    <property type="protein sequence ID" value="OMJ95982.1"/>
    <property type="molecule type" value="Genomic_DNA"/>
</dbReference>
<reference evidence="3 4" key="1">
    <citation type="submission" date="2016-11" db="EMBL/GenBank/DDBJ databases">
        <title>The macronuclear genome of Stentor coeruleus: a giant cell with tiny introns.</title>
        <authorList>
            <person name="Slabodnick M."/>
            <person name="Ruby J.G."/>
            <person name="Reiff S.B."/>
            <person name="Swart E.C."/>
            <person name="Gosai S."/>
            <person name="Prabakaran S."/>
            <person name="Witkowska E."/>
            <person name="Larue G.E."/>
            <person name="Fisher S."/>
            <person name="Freeman R.M."/>
            <person name="Gunawardena J."/>
            <person name="Chu W."/>
            <person name="Stover N.A."/>
            <person name="Gregory B.D."/>
            <person name="Nowacki M."/>
            <person name="Derisi J."/>
            <person name="Roy S.W."/>
            <person name="Marshall W.F."/>
            <person name="Sood P."/>
        </authorList>
    </citation>
    <scope>NUCLEOTIDE SEQUENCE [LARGE SCALE GENOMIC DNA]</scope>
    <source>
        <strain evidence="3">WM001</strain>
    </source>
</reference>
<evidence type="ECO:0000313" key="3">
    <source>
        <dbReference type="EMBL" id="OMJ95982.1"/>
    </source>
</evidence>
<feature type="domain" description="DUF676" evidence="2">
    <location>
        <begin position="411"/>
        <end position="594"/>
    </location>
</feature>
<dbReference type="InterPro" id="IPR007751">
    <property type="entry name" value="DUF676_lipase-like"/>
</dbReference>
<evidence type="ECO:0000256" key="1">
    <source>
        <dbReference type="ARBA" id="ARBA00007949"/>
    </source>
</evidence>
<sequence length="674" mass="78681">MSLKSIVDIIIQLESFRNIDLYMRGLYYYEFKLYYNQSSNIIFANPLSLYVADSLLPKHSPNSPGYIEDIYFRSKTFQIRYCDEDIKIQEIVTFRIEIEASKTQSPELTIECSLMYNEFNTGTTAKYTEVKPFKKEASAEIKIQNFAKGVHQFMPITFDEIHACVLNTTIHAIPLDFRFRPHINNDQAGDLNLYNSLSQCFFGDKTQVDYIDVIAVQNLYVKVLYNTYERIKRTIAQSNYLENDEINIRKKSYDEGLGNFDRIHETDPETVAKFIMSQIQDIAGRLNALEYELINAILEFQARMCISLMYKYNDLIKDRWGESIFRTVEEVEDFLNPAVENVGKKHKKIAKKIRKSEYYNELDMPPVYIKDYFPNPAVHPILFLEIVSKVPEVKMLWKSDWVNYRQSQGSNFHLIIFAHGFQGSSFDLRAIRNQIALFKSDTMLMCSSKNEEHTEEDIEKMGKRLAEEVIQFIDDWCVQTHPSKISFVGHSLGGLIIRAALPYLSEYSGKFGFFMTFSSPHLGYMYKSSTLVDAGMWFLKKFKKNYCMKQLTMTDSEVPEDTFLYRLSQVHGLEWFKHIGLISSFQDNYAPFESARIEISKEHLTDSKARIHFEMARNILSRITAEKIHRIDVNFKIEKKGIDSMIGRAAHIQMLDHRILMHMIIQCCASFFEI</sequence>
<dbReference type="AlphaFoldDB" id="A0A1R2D3Z4"/>
<dbReference type="OrthoDB" id="273452at2759"/>
<protein>
    <recommendedName>
        <fullName evidence="2">DUF676 domain-containing protein</fullName>
    </recommendedName>
</protein>
<evidence type="ECO:0000259" key="2">
    <source>
        <dbReference type="Pfam" id="PF05057"/>
    </source>
</evidence>
<evidence type="ECO:0000313" key="4">
    <source>
        <dbReference type="Proteomes" id="UP000187209"/>
    </source>
</evidence>
<dbReference type="PANTHER" id="PTHR12482:SF5">
    <property type="entry name" value="DUF676 DOMAIN-CONTAINING PROTEIN"/>
    <property type="match status" value="1"/>
</dbReference>
<comment type="similarity">
    <text evidence="1">Belongs to the FAM135 family.</text>
</comment>
<dbReference type="InterPro" id="IPR029058">
    <property type="entry name" value="AB_hydrolase_fold"/>
</dbReference>
<accession>A0A1R2D3Z4</accession>
<organism evidence="3 4">
    <name type="scientific">Stentor coeruleus</name>
    <dbReference type="NCBI Taxonomy" id="5963"/>
    <lineage>
        <taxon>Eukaryota</taxon>
        <taxon>Sar</taxon>
        <taxon>Alveolata</taxon>
        <taxon>Ciliophora</taxon>
        <taxon>Postciliodesmatophora</taxon>
        <taxon>Heterotrichea</taxon>
        <taxon>Heterotrichida</taxon>
        <taxon>Stentoridae</taxon>
        <taxon>Stentor</taxon>
    </lineage>
</organism>
<dbReference type="Pfam" id="PF05057">
    <property type="entry name" value="DUF676"/>
    <property type="match status" value="1"/>
</dbReference>
<dbReference type="SUPFAM" id="SSF53474">
    <property type="entry name" value="alpha/beta-Hydrolases"/>
    <property type="match status" value="1"/>
</dbReference>
<gene>
    <name evidence="3" type="ORF">SteCoe_545</name>
</gene>